<dbReference type="PANTHER" id="PTHR47473:SF1">
    <property type="entry name" value="METHYLTRANSFERASE DOMAIN-CONTAINING PROTEIN"/>
    <property type="match status" value="1"/>
</dbReference>
<dbReference type="EC" id="2.1.1.163" evidence="2"/>
<dbReference type="EMBL" id="CP036432">
    <property type="protein sequence ID" value="QDV86819.1"/>
    <property type="molecule type" value="Genomic_DNA"/>
</dbReference>
<reference evidence="2 3" key="1">
    <citation type="submission" date="2019-02" db="EMBL/GenBank/DDBJ databases">
        <title>Deep-cultivation of Planctomycetes and their phenomic and genomic characterization uncovers novel biology.</title>
        <authorList>
            <person name="Wiegand S."/>
            <person name="Jogler M."/>
            <person name="Boedeker C."/>
            <person name="Pinto D."/>
            <person name="Vollmers J."/>
            <person name="Rivas-Marin E."/>
            <person name="Kohn T."/>
            <person name="Peeters S.H."/>
            <person name="Heuer A."/>
            <person name="Rast P."/>
            <person name="Oberbeckmann S."/>
            <person name="Bunk B."/>
            <person name="Jeske O."/>
            <person name="Meyerdierks A."/>
            <person name="Storesund J.E."/>
            <person name="Kallscheuer N."/>
            <person name="Luecker S."/>
            <person name="Lage O.M."/>
            <person name="Pohl T."/>
            <person name="Merkel B.J."/>
            <person name="Hornburger P."/>
            <person name="Mueller R.-W."/>
            <person name="Bruemmer F."/>
            <person name="Labrenz M."/>
            <person name="Spormann A.M."/>
            <person name="Op den Camp H."/>
            <person name="Overmann J."/>
            <person name="Amann R."/>
            <person name="Jetten M.S.M."/>
            <person name="Mascher T."/>
            <person name="Medema M.H."/>
            <person name="Devos D.P."/>
            <person name="Kaster A.-K."/>
            <person name="Ovreas L."/>
            <person name="Rohde M."/>
            <person name="Galperin M.Y."/>
            <person name="Jogler C."/>
        </authorList>
    </citation>
    <scope>NUCLEOTIDE SEQUENCE [LARGE SCALE GENOMIC DNA]</scope>
    <source>
        <strain evidence="2 3">TBK1r</strain>
    </source>
</reference>
<keyword evidence="2" id="KW-0489">Methyltransferase</keyword>
<name>A0ABX5XXR1_9BACT</name>
<evidence type="ECO:0000259" key="1">
    <source>
        <dbReference type="Pfam" id="PF13649"/>
    </source>
</evidence>
<dbReference type="SUPFAM" id="SSF53335">
    <property type="entry name" value="S-adenosyl-L-methionine-dependent methyltransferases"/>
    <property type="match status" value="1"/>
</dbReference>
<keyword evidence="3" id="KW-1185">Reference proteome</keyword>
<dbReference type="Pfam" id="PF13649">
    <property type="entry name" value="Methyltransf_25"/>
    <property type="match status" value="1"/>
</dbReference>
<evidence type="ECO:0000313" key="3">
    <source>
        <dbReference type="Proteomes" id="UP000318081"/>
    </source>
</evidence>
<dbReference type="GO" id="GO:0043770">
    <property type="term" value="F:demethylmenaquinone methyltransferase activity"/>
    <property type="evidence" value="ECO:0007669"/>
    <property type="project" value="UniProtKB-EC"/>
</dbReference>
<dbReference type="InterPro" id="IPR029063">
    <property type="entry name" value="SAM-dependent_MTases_sf"/>
</dbReference>
<organism evidence="2 3">
    <name type="scientific">Stieleria magnilauensis</name>
    <dbReference type="NCBI Taxonomy" id="2527963"/>
    <lineage>
        <taxon>Bacteria</taxon>
        <taxon>Pseudomonadati</taxon>
        <taxon>Planctomycetota</taxon>
        <taxon>Planctomycetia</taxon>
        <taxon>Pirellulales</taxon>
        <taxon>Pirellulaceae</taxon>
        <taxon>Stieleria</taxon>
    </lineage>
</organism>
<protein>
    <submittedName>
        <fullName evidence="2">Demethylmenaquinone methyltransferase</fullName>
        <ecNumber evidence="2">2.1.1.163</ecNumber>
    </submittedName>
</protein>
<accession>A0ABX5XXR1</accession>
<gene>
    <name evidence="2" type="primary">ubiE_8</name>
    <name evidence="2" type="ORF">TBK1r_58440</name>
</gene>
<dbReference type="Proteomes" id="UP000318081">
    <property type="component" value="Chromosome"/>
</dbReference>
<sequence length="267" mass="30231">MSSTGITKATRNRQTVAQKSVWASDLRVIWHLLAHPVRGKTHAERLESFYSGQASDYDSFRSRLLHGRDELIDGLDFPAAGVWADLGCGTGENILRASDRCAALRQIHLVDLSPSLLDVARGRLNDAGITNAQVSLADVTRWDQADESADIVTFSYSLTMIPDWFEAIERAHRILKPGGVIGVVDFYVSRKFAAQAHRQHHWLRRAFWTHWFGADNVYLSPDHTAMLHRKFEVTRFSERVGKVPYLPLIRAPYYLFVGTKRQSEGRA</sequence>
<proteinExistence type="predicted"/>
<keyword evidence="2" id="KW-0808">Transferase</keyword>
<dbReference type="PANTHER" id="PTHR47473">
    <property type="entry name" value="BTA1P"/>
    <property type="match status" value="1"/>
</dbReference>
<evidence type="ECO:0000313" key="2">
    <source>
        <dbReference type="EMBL" id="QDV86819.1"/>
    </source>
</evidence>
<dbReference type="InterPro" id="IPR041698">
    <property type="entry name" value="Methyltransf_25"/>
</dbReference>
<dbReference type="GO" id="GO:0032259">
    <property type="term" value="P:methylation"/>
    <property type="evidence" value="ECO:0007669"/>
    <property type="project" value="UniProtKB-KW"/>
</dbReference>
<feature type="domain" description="Methyltransferase" evidence="1">
    <location>
        <begin position="85"/>
        <end position="179"/>
    </location>
</feature>
<dbReference type="RefSeq" id="WP_145218231.1">
    <property type="nucleotide sequence ID" value="NZ_CP036432.1"/>
</dbReference>
<dbReference type="CDD" id="cd02440">
    <property type="entry name" value="AdoMet_MTases"/>
    <property type="match status" value="1"/>
</dbReference>
<dbReference type="Gene3D" id="3.40.50.150">
    <property type="entry name" value="Vaccinia Virus protein VP39"/>
    <property type="match status" value="1"/>
</dbReference>